<dbReference type="GO" id="GO:0008168">
    <property type="term" value="F:methyltransferase activity"/>
    <property type="evidence" value="ECO:0007669"/>
    <property type="project" value="UniProtKB-KW"/>
</dbReference>
<accession>A0ABS8CDY3</accession>
<evidence type="ECO:0000313" key="2">
    <source>
        <dbReference type="EMBL" id="MCB5364238.1"/>
    </source>
</evidence>
<keyword evidence="2" id="KW-0489">Methyltransferase</keyword>
<evidence type="ECO:0000313" key="3">
    <source>
        <dbReference type="Proteomes" id="UP000776983"/>
    </source>
</evidence>
<dbReference type="Pfam" id="PF10119">
    <property type="entry name" value="MethyTransf_Reg"/>
    <property type="match status" value="1"/>
</dbReference>
<keyword evidence="2" id="KW-0808">Transferase</keyword>
<comment type="caution">
    <text evidence="2">The sequence shown here is derived from an EMBL/GenBank/DDBJ whole genome shotgun (WGS) entry which is preliminary data.</text>
</comment>
<proteinExistence type="predicted"/>
<gene>
    <name evidence="2" type="ORF">H0484_10815</name>
</gene>
<dbReference type="RefSeq" id="WP_226954658.1">
    <property type="nucleotide sequence ID" value="NZ_JACDXW010000005.1"/>
</dbReference>
<protein>
    <submittedName>
        <fullName evidence="2">Methyltransferase regulatory domain-containing protein</fullName>
    </submittedName>
</protein>
<dbReference type="InterPro" id="IPR018773">
    <property type="entry name" value="MeTrfase_reg_dom_prd"/>
</dbReference>
<feature type="domain" description="Methyltransferase regulatory" evidence="1">
    <location>
        <begin position="6"/>
        <end position="60"/>
    </location>
</feature>
<organism evidence="2 3">
    <name type="scientific">Mesopusillimonas faecipullorum</name>
    <dbReference type="NCBI Taxonomy" id="2755040"/>
    <lineage>
        <taxon>Bacteria</taxon>
        <taxon>Pseudomonadati</taxon>
        <taxon>Pseudomonadota</taxon>
        <taxon>Betaproteobacteria</taxon>
        <taxon>Burkholderiales</taxon>
        <taxon>Alcaligenaceae</taxon>
        <taxon>Mesopusillimonas</taxon>
    </lineage>
</organism>
<dbReference type="Proteomes" id="UP000776983">
    <property type="component" value="Unassembled WGS sequence"/>
</dbReference>
<reference evidence="2 3" key="1">
    <citation type="submission" date="2020-07" db="EMBL/GenBank/DDBJ databases">
        <title>Pusillimonas sp. nov., isolated from poultry manure in Taiwan.</title>
        <authorList>
            <person name="Lin S.-Y."/>
            <person name="Tang Y.-S."/>
            <person name="Young C.-C."/>
        </authorList>
    </citation>
    <scope>NUCLEOTIDE SEQUENCE [LARGE SCALE GENOMIC DNA]</scope>
    <source>
        <strain evidence="2 3">CC-YST705</strain>
    </source>
</reference>
<keyword evidence="3" id="KW-1185">Reference proteome</keyword>
<evidence type="ECO:0000259" key="1">
    <source>
        <dbReference type="Pfam" id="PF10119"/>
    </source>
</evidence>
<sequence>MRKGLQAGVSYIGSANCLENMDALSIPSNVQGLLAKAPSRRLKETLRDVARNQNQRVDVFQKQPRTLDPETHLQVLNKVVFTVLATLPAPGAIEFDTPIGGIPGPAEIFALLISQLKAGNQTFAELHRLPLFKQEPGLLLQTLNMLMWAGYVQPMRQEQQPAPGAARLQAWMDKQKIPLRVLPECGSAVQV</sequence>
<dbReference type="EMBL" id="JACDXW010000005">
    <property type="protein sequence ID" value="MCB5364238.1"/>
    <property type="molecule type" value="Genomic_DNA"/>
</dbReference>
<name>A0ABS8CDY3_9BURK</name>
<dbReference type="GO" id="GO:0032259">
    <property type="term" value="P:methylation"/>
    <property type="evidence" value="ECO:0007669"/>
    <property type="project" value="UniProtKB-KW"/>
</dbReference>